<dbReference type="PANTHER" id="PTHR20881:SF0">
    <property type="entry name" value="3-METHYL-2-OXOBUTANOATE HYDROXYMETHYLTRANSFERASE"/>
    <property type="match status" value="1"/>
</dbReference>
<dbReference type="SUPFAM" id="SSF51621">
    <property type="entry name" value="Phosphoenolpyruvate/pyruvate domain"/>
    <property type="match status" value="1"/>
</dbReference>
<comment type="subunit">
    <text evidence="2 5">Homodecamer; pentamer of dimers.</text>
</comment>
<evidence type="ECO:0000256" key="4">
    <source>
        <dbReference type="ARBA" id="ARBA00022679"/>
    </source>
</evidence>
<dbReference type="NCBIfam" id="NF001452">
    <property type="entry name" value="PRK00311.1"/>
    <property type="match status" value="1"/>
</dbReference>
<keyword evidence="5" id="KW-0479">Metal-binding</keyword>
<keyword evidence="4 5" id="KW-0808">Transferase</keyword>
<dbReference type="CDD" id="cd06557">
    <property type="entry name" value="KPHMT-like"/>
    <property type="match status" value="1"/>
</dbReference>
<dbReference type="InterPro" id="IPR003700">
    <property type="entry name" value="Pantoate_hydroxy_MeTrfase"/>
</dbReference>
<dbReference type="PIRSF" id="PIRSF000388">
    <property type="entry name" value="Pantoate_hydroxy_MeTrfase"/>
    <property type="match status" value="1"/>
</dbReference>
<feature type="binding site" evidence="5">
    <location>
        <position position="59"/>
    </location>
    <ligand>
        <name>Mg(2+)</name>
        <dbReference type="ChEBI" id="CHEBI:18420"/>
    </ligand>
</feature>
<accession>A0ABU3IBY6</accession>
<evidence type="ECO:0000256" key="2">
    <source>
        <dbReference type="ARBA" id="ARBA00011424"/>
    </source>
</evidence>
<gene>
    <name evidence="5 6" type="primary">panB</name>
    <name evidence="6" type="ORF">QS713_07430</name>
</gene>
<dbReference type="NCBIfam" id="TIGR00222">
    <property type="entry name" value="panB"/>
    <property type="match status" value="1"/>
</dbReference>
<keyword evidence="3 5" id="KW-0566">Pantothenate biosynthesis</keyword>
<dbReference type="Pfam" id="PF02548">
    <property type="entry name" value="Pantoate_transf"/>
    <property type="match status" value="1"/>
</dbReference>
<sequence length="278" mass="29646">MTTNNSDTEISFKEPKRWRVQHVAAAKAAGRKLTMLTSYDALTAPIMEAAGVDMILVGDSYGNVQLGYDTTVKVTLDDMVRATGAVARSVHRPLVVADMPFGTYEGDKYRGFEAAAELMRAGADAVKLEGGVERADVIEQLTTSGIPVCAHLGFTPQSVNTLGGPRMQGRGLGAEKLIADAEAVQEAGAFALVLEMVPDRAAARITRTLRIPTIGIGAGPNTDGQVLVWSDMAGMTAWTPSFVKRFAELGEQLKQAAQAYTQAVKDGSFPAPQHYKSE</sequence>
<feature type="active site" description="Proton acceptor" evidence="5">
    <location>
        <position position="195"/>
    </location>
</feature>
<dbReference type="HAMAP" id="MF_00156">
    <property type="entry name" value="PanB"/>
    <property type="match status" value="1"/>
</dbReference>
<dbReference type="InterPro" id="IPR015813">
    <property type="entry name" value="Pyrv/PenolPyrv_kinase-like_dom"/>
</dbReference>
<organism evidence="6 7">
    <name type="scientific">Gleimia hominis</name>
    <dbReference type="NCBI Taxonomy" id="595468"/>
    <lineage>
        <taxon>Bacteria</taxon>
        <taxon>Bacillati</taxon>
        <taxon>Actinomycetota</taxon>
        <taxon>Actinomycetes</taxon>
        <taxon>Actinomycetales</taxon>
        <taxon>Actinomycetaceae</taxon>
        <taxon>Gleimia</taxon>
    </lineage>
</organism>
<dbReference type="PANTHER" id="PTHR20881">
    <property type="entry name" value="3-METHYL-2-OXOBUTANOATE HYDROXYMETHYLTRANSFERASE"/>
    <property type="match status" value="1"/>
</dbReference>
<evidence type="ECO:0000256" key="1">
    <source>
        <dbReference type="ARBA" id="ARBA00008676"/>
    </source>
</evidence>
<dbReference type="EC" id="2.1.2.11" evidence="5"/>
<comment type="caution">
    <text evidence="6">The sequence shown here is derived from an EMBL/GenBank/DDBJ whole genome shotgun (WGS) entry which is preliminary data.</text>
</comment>
<comment type="pathway">
    <text evidence="5">Cofactor biosynthesis; (R)-pantothenate biosynthesis; (R)-pantoate from 3-methyl-2-oxobutanoate: step 1/2.</text>
</comment>
<feature type="binding site" evidence="5">
    <location>
        <position position="98"/>
    </location>
    <ligand>
        <name>Mg(2+)</name>
        <dbReference type="ChEBI" id="CHEBI:18420"/>
    </ligand>
</feature>
<feature type="binding site" evidence="5">
    <location>
        <position position="129"/>
    </location>
    <ligand>
        <name>Mg(2+)</name>
        <dbReference type="ChEBI" id="CHEBI:18420"/>
    </ligand>
</feature>
<feature type="binding site" evidence="5">
    <location>
        <position position="127"/>
    </location>
    <ligand>
        <name>3-methyl-2-oxobutanoate</name>
        <dbReference type="ChEBI" id="CHEBI:11851"/>
    </ligand>
</feature>
<comment type="similarity">
    <text evidence="1 5">Belongs to the PanB family.</text>
</comment>
<comment type="function">
    <text evidence="5">Catalyzes the reversible reaction in which hydroxymethyl group from 5,10-methylenetetrahydrofolate is transferred onto alpha-ketoisovalerate to form ketopantoate.</text>
</comment>
<evidence type="ECO:0000256" key="5">
    <source>
        <dbReference type="HAMAP-Rule" id="MF_00156"/>
    </source>
</evidence>
<dbReference type="GO" id="GO:0003864">
    <property type="term" value="F:3-methyl-2-oxobutanoate hydroxymethyltransferase activity"/>
    <property type="evidence" value="ECO:0007669"/>
    <property type="project" value="UniProtKB-EC"/>
</dbReference>
<feature type="binding site" evidence="5">
    <location>
        <begin position="59"/>
        <end position="60"/>
    </location>
    <ligand>
        <name>3-methyl-2-oxobutanoate</name>
        <dbReference type="ChEBI" id="CHEBI:11851"/>
    </ligand>
</feature>
<reference evidence="6 7" key="1">
    <citation type="submission" date="2023-06" db="EMBL/GenBank/DDBJ databases">
        <title>Draft genome sequence of Gleimia hominis type strain CCUG 57540T.</title>
        <authorList>
            <person name="Salva-Serra F."/>
            <person name="Cardew S."/>
            <person name="Jensie Markopoulos S."/>
            <person name="Ohlen M."/>
            <person name="Inganas E."/>
            <person name="Svensson-Stadler L."/>
            <person name="Moore E.R.B."/>
        </authorList>
    </citation>
    <scope>NUCLEOTIDE SEQUENCE [LARGE SCALE GENOMIC DNA]</scope>
    <source>
        <strain evidence="6 7">CCUG 57540</strain>
    </source>
</reference>
<keyword evidence="7" id="KW-1185">Reference proteome</keyword>
<dbReference type="InterPro" id="IPR040442">
    <property type="entry name" value="Pyrv_kinase-like_dom_sf"/>
</dbReference>
<comment type="cofactor">
    <cofactor evidence="5">
        <name>Mg(2+)</name>
        <dbReference type="ChEBI" id="CHEBI:18420"/>
    </cofactor>
    <text evidence="5">Binds 1 Mg(2+) ion per subunit.</text>
</comment>
<evidence type="ECO:0000256" key="3">
    <source>
        <dbReference type="ARBA" id="ARBA00022655"/>
    </source>
</evidence>
<dbReference type="Gene3D" id="3.20.20.60">
    <property type="entry name" value="Phosphoenolpyruvate-binding domains"/>
    <property type="match status" value="1"/>
</dbReference>
<comment type="subcellular location">
    <subcellularLocation>
        <location evidence="5">Cytoplasm</location>
    </subcellularLocation>
</comment>
<name>A0ABU3IBY6_9ACTO</name>
<keyword evidence="5" id="KW-0460">Magnesium</keyword>
<keyword evidence="5" id="KW-0963">Cytoplasm</keyword>
<proteinExistence type="inferred from homology"/>
<evidence type="ECO:0000313" key="7">
    <source>
        <dbReference type="Proteomes" id="UP001247542"/>
    </source>
</evidence>
<dbReference type="RefSeq" id="WP_313274059.1">
    <property type="nucleotide sequence ID" value="NZ_JASXSX010000003.1"/>
</dbReference>
<dbReference type="Proteomes" id="UP001247542">
    <property type="component" value="Unassembled WGS sequence"/>
</dbReference>
<comment type="catalytic activity">
    <reaction evidence="5">
        <text>(6R)-5,10-methylene-5,6,7,8-tetrahydrofolate + 3-methyl-2-oxobutanoate + H2O = 2-dehydropantoate + (6S)-5,6,7,8-tetrahydrofolate</text>
        <dbReference type="Rhea" id="RHEA:11824"/>
        <dbReference type="ChEBI" id="CHEBI:11561"/>
        <dbReference type="ChEBI" id="CHEBI:11851"/>
        <dbReference type="ChEBI" id="CHEBI:15377"/>
        <dbReference type="ChEBI" id="CHEBI:15636"/>
        <dbReference type="ChEBI" id="CHEBI:57453"/>
        <dbReference type="EC" id="2.1.2.11"/>
    </reaction>
</comment>
<dbReference type="EMBL" id="JASXSX010000003">
    <property type="protein sequence ID" value="MDT3767890.1"/>
    <property type="molecule type" value="Genomic_DNA"/>
</dbReference>
<evidence type="ECO:0000313" key="6">
    <source>
        <dbReference type="EMBL" id="MDT3767890.1"/>
    </source>
</evidence>
<feature type="binding site" evidence="5">
    <location>
        <position position="98"/>
    </location>
    <ligand>
        <name>3-methyl-2-oxobutanoate</name>
        <dbReference type="ChEBI" id="CHEBI:11851"/>
    </ligand>
</feature>
<protein>
    <recommendedName>
        <fullName evidence="5">3-methyl-2-oxobutanoate hydroxymethyltransferase</fullName>
        <ecNumber evidence="5">2.1.2.11</ecNumber>
    </recommendedName>
    <alternativeName>
        <fullName evidence="5">Ketopantoate hydroxymethyltransferase</fullName>
        <shortName evidence="5">KPHMT</shortName>
    </alternativeName>
</protein>